<dbReference type="InterPro" id="IPR013815">
    <property type="entry name" value="ATP_grasp_subdomain_1"/>
</dbReference>
<proteinExistence type="predicted"/>
<dbReference type="InterPro" id="IPR048764">
    <property type="entry name" value="PylC_N"/>
</dbReference>
<accession>A0A430R7S8</accession>
<dbReference type="GO" id="GO:0005829">
    <property type="term" value="C:cytosol"/>
    <property type="evidence" value="ECO:0007669"/>
    <property type="project" value="TreeGrafter"/>
</dbReference>
<dbReference type="GO" id="GO:0046872">
    <property type="term" value="F:metal ion binding"/>
    <property type="evidence" value="ECO:0007669"/>
    <property type="project" value="InterPro"/>
</dbReference>
<dbReference type="Gene3D" id="3.30.1490.20">
    <property type="entry name" value="ATP-grasp fold, A domain"/>
    <property type="match status" value="1"/>
</dbReference>
<reference evidence="6 7" key="1">
    <citation type="journal article" date="2019" name="Extremophiles">
        <title>Biogeography of thermophiles and predominance of Thermus scotoductus in domestic water heaters.</title>
        <authorList>
            <person name="Wilpiszeski R.L."/>
            <person name="Zhang Z."/>
            <person name="House C.H."/>
        </authorList>
    </citation>
    <scope>NUCLEOTIDE SEQUENCE [LARGE SCALE GENOMIC DNA]</scope>
    <source>
        <strain evidence="6 7">34_S34</strain>
    </source>
</reference>
<dbReference type="Pfam" id="PF21360">
    <property type="entry name" value="PylC-like_N"/>
    <property type="match status" value="1"/>
</dbReference>
<evidence type="ECO:0000313" key="7">
    <source>
        <dbReference type="Proteomes" id="UP000286734"/>
    </source>
</evidence>
<dbReference type="InterPro" id="IPR003806">
    <property type="entry name" value="ATP-grasp_PylC-type"/>
</dbReference>
<evidence type="ECO:0000256" key="4">
    <source>
        <dbReference type="PROSITE-ProRule" id="PRU00409"/>
    </source>
</evidence>
<evidence type="ECO:0000256" key="2">
    <source>
        <dbReference type="ARBA" id="ARBA00022741"/>
    </source>
</evidence>
<dbReference type="PANTHER" id="PTHR43055:SF1">
    <property type="entry name" value="FORMATE-DEPENDENT PHOSPHORIBOSYLGLYCINAMIDE FORMYLTRANSFERASE"/>
    <property type="match status" value="1"/>
</dbReference>
<evidence type="ECO:0000259" key="5">
    <source>
        <dbReference type="PROSITE" id="PS50975"/>
    </source>
</evidence>
<protein>
    <recommendedName>
        <fullName evidence="5">ATP-grasp domain-containing protein</fullName>
    </recommendedName>
</protein>
<dbReference type="GO" id="GO:0016874">
    <property type="term" value="F:ligase activity"/>
    <property type="evidence" value="ECO:0007669"/>
    <property type="project" value="UniProtKB-KW"/>
</dbReference>
<evidence type="ECO:0000256" key="1">
    <source>
        <dbReference type="ARBA" id="ARBA00022598"/>
    </source>
</evidence>
<gene>
    <name evidence="6" type="ORF">CSW47_08580</name>
</gene>
<keyword evidence="3 4" id="KW-0067">ATP-binding</keyword>
<organism evidence="6 7">
    <name type="scientific">Thermus scotoductus</name>
    <dbReference type="NCBI Taxonomy" id="37636"/>
    <lineage>
        <taxon>Bacteria</taxon>
        <taxon>Thermotogati</taxon>
        <taxon>Deinococcota</taxon>
        <taxon>Deinococci</taxon>
        <taxon>Thermales</taxon>
        <taxon>Thermaceae</taxon>
        <taxon>Thermus</taxon>
    </lineage>
</organism>
<comment type="caution">
    <text evidence="6">The sequence shown here is derived from an EMBL/GenBank/DDBJ whole genome shotgun (WGS) entry which is preliminary data.</text>
</comment>
<feature type="domain" description="ATP-grasp" evidence="5">
    <location>
        <begin position="128"/>
        <end position="298"/>
    </location>
</feature>
<dbReference type="PANTHER" id="PTHR43055">
    <property type="entry name" value="FORMATE-DEPENDENT PHOSPHORIBOSYLGLYCINAMIDE FORMYLTRANSFERASE"/>
    <property type="match status" value="1"/>
</dbReference>
<dbReference type="Pfam" id="PF02655">
    <property type="entry name" value="ATP-grasp_3"/>
    <property type="match status" value="1"/>
</dbReference>
<dbReference type="Proteomes" id="UP000286734">
    <property type="component" value="Unassembled WGS sequence"/>
</dbReference>
<sequence>MEVFMRASTVNVLFTSVGRRVELLRAFRKAYADLGLRGHIVAVDVDPLAPAFREADRTYIVPRISEAAYVPTLVEICRREGIRLIFPLIDPDIPVLARNRQELEATGAKVVVVSQEAATTTADKWLTYLFFRQLGIPTPRTWLPDQIQELDLEYPLFIKPRFGSAGKGAFRVNNRRELDFFIHYVPNPIIQEFLPGPEITSDVIADFEGHIMAVVSRQRIEVRWGEVAKGKTVYHPEIIQHCVTIAKGLGAIGPITVQCLMRDGQPYFTEVNARFGGGVPLGIAAGVRSPHWYLSLAAGLPVQVPPLGGYTVGLYFTRFDDSFFLTEEEYAQISGRRV</sequence>
<dbReference type="Gene3D" id="3.40.50.20">
    <property type="match status" value="1"/>
</dbReference>
<dbReference type="SUPFAM" id="SSF56059">
    <property type="entry name" value="Glutathione synthetase ATP-binding domain-like"/>
    <property type="match status" value="1"/>
</dbReference>
<dbReference type="Gene3D" id="3.30.470.20">
    <property type="entry name" value="ATP-grasp fold, B domain"/>
    <property type="match status" value="1"/>
</dbReference>
<dbReference type="AlphaFoldDB" id="A0A430R7S8"/>
<evidence type="ECO:0000256" key="3">
    <source>
        <dbReference type="ARBA" id="ARBA00022840"/>
    </source>
</evidence>
<dbReference type="EMBL" id="PELP01000233">
    <property type="protein sequence ID" value="RTH03476.1"/>
    <property type="molecule type" value="Genomic_DNA"/>
</dbReference>
<keyword evidence="2 4" id="KW-0547">Nucleotide-binding</keyword>
<dbReference type="PROSITE" id="PS50975">
    <property type="entry name" value="ATP_GRASP"/>
    <property type="match status" value="1"/>
</dbReference>
<dbReference type="GO" id="GO:0005524">
    <property type="term" value="F:ATP binding"/>
    <property type="evidence" value="ECO:0007669"/>
    <property type="project" value="UniProtKB-UniRule"/>
</dbReference>
<keyword evidence="1" id="KW-0436">Ligase</keyword>
<dbReference type="InterPro" id="IPR011761">
    <property type="entry name" value="ATP-grasp"/>
</dbReference>
<name>A0A430R7S8_THESC</name>
<evidence type="ECO:0000313" key="6">
    <source>
        <dbReference type="EMBL" id="RTH03476.1"/>
    </source>
</evidence>